<dbReference type="Proteomes" id="UP000070107">
    <property type="component" value="Unassembled WGS sequence"/>
</dbReference>
<proteinExistence type="inferred from homology"/>
<dbReference type="InterPro" id="IPR036390">
    <property type="entry name" value="WH_DNA-bd_sf"/>
</dbReference>
<dbReference type="RefSeq" id="WP_068883698.1">
    <property type="nucleotide sequence ID" value="NZ_LNTU01000037.1"/>
</dbReference>
<comment type="caution">
    <text evidence="6">The sequence shown here is derived from an EMBL/GenBank/DDBJ whole genome shotgun (WGS) entry which is preliminary data.</text>
</comment>
<evidence type="ECO:0000256" key="2">
    <source>
        <dbReference type="ARBA" id="ARBA00023015"/>
    </source>
</evidence>
<sequence>MLRDFSDTIAFVKVVQEGSFTAAARALKTPKARISRKVQELERRLGAQLLNRTTRSLRLTEAGSIYFEHCRKLVKDIEDAENAVGELQQHPRGWLKITAPHWLGTRALVPILSEFREIHPDVFPQLFLGHEVTDIIARDIDVAFRVWDGPLPDSSLTARRLGSLRMGIYAAPSYIERWGKPEHPSELENHACLVTQIYFDRPVHAWPLIREGSRSEFPIRPVAVAGDPEGLHGFLLAGDGLQLSNHVLVRADVAAGRLVRVLPEWSGPEFGLYALRAGGRVQPPKLKAFMDFLLPRLDLEA</sequence>
<dbReference type="InterPro" id="IPR058163">
    <property type="entry name" value="LysR-type_TF_proteobact-type"/>
</dbReference>
<comment type="similarity">
    <text evidence="1">Belongs to the LysR transcriptional regulatory family.</text>
</comment>
<feature type="domain" description="HTH lysR-type" evidence="5">
    <location>
        <begin position="10"/>
        <end position="60"/>
    </location>
</feature>
<evidence type="ECO:0000313" key="7">
    <source>
        <dbReference type="Proteomes" id="UP000070107"/>
    </source>
</evidence>
<dbReference type="Gene3D" id="3.40.190.290">
    <property type="match status" value="1"/>
</dbReference>
<name>A0A135HQZ1_9HYPH</name>
<dbReference type="PANTHER" id="PTHR30537">
    <property type="entry name" value="HTH-TYPE TRANSCRIPTIONAL REGULATOR"/>
    <property type="match status" value="1"/>
</dbReference>
<dbReference type="InterPro" id="IPR036388">
    <property type="entry name" value="WH-like_DNA-bd_sf"/>
</dbReference>
<dbReference type="InterPro" id="IPR005119">
    <property type="entry name" value="LysR_subst-bd"/>
</dbReference>
<keyword evidence="4" id="KW-0804">Transcription</keyword>
<dbReference type="FunFam" id="1.10.10.10:FF:000001">
    <property type="entry name" value="LysR family transcriptional regulator"/>
    <property type="match status" value="1"/>
</dbReference>
<dbReference type="Pfam" id="PF00126">
    <property type="entry name" value="HTH_1"/>
    <property type="match status" value="1"/>
</dbReference>
<evidence type="ECO:0000256" key="4">
    <source>
        <dbReference type="ARBA" id="ARBA00023163"/>
    </source>
</evidence>
<gene>
    <name evidence="6" type="ORF">ATN84_16645</name>
</gene>
<dbReference type="SUPFAM" id="SSF46785">
    <property type="entry name" value="Winged helix' DNA-binding domain"/>
    <property type="match status" value="1"/>
</dbReference>
<dbReference type="EMBL" id="LNTU01000037">
    <property type="protein sequence ID" value="KXF75619.1"/>
    <property type="molecule type" value="Genomic_DNA"/>
</dbReference>
<dbReference type="GO" id="GO:0003700">
    <property type="term" value="F:DNA-binding transcription factor activity"/>
    <property type="evidence" value="ECO:0007669"/>
    <property type="project" value="InterPro"/>
</dbReference>
<dbReference type="STRING" id="1494590.ATN84_16645"/>
<keyword evidence="7" id="KW-1185">Reference proteome</keyword>
<dbReference type="PANTHER" id="PTHR30537:SF68">
    <property type="entry name" value="TRANSCRIPTIONAL REGULATOR-RELATED"/>
    <property type="match status" value="1"/>
</dbReference>
<evidence type="ECO:0000259" key="5">
    <source>
        <dbReference type="PROSITE" id="PS50931"/>
    </source>
</evidence>
<dbReference type="Gene3D" id="1.10.10.10">
    <property type="entry name" value="Winged helix-like DNA-binding domain superfamily/Winged helix DNA-binding domain"/>
    <property type="match status" value="1"/>
</dbReference>
<dbReference type="GO" id="GO:0006351">
    <property type="term" value="P:DNA-templated transcription"/>
    <property type="evidence" value="ECO:0007669"/>
    <property type="project" value="TreeGrafter"/>
</dbReference>
<dbReference type="SUPFAM" id="SSF53850">
    <property type="entry name" value="Periplasmic binding protein-like II"/>
    <property type="match status" value="1"/>
</dbReference>
<dbReference type="AlphaFoldDB" id="A0A135HQZ1"/>
<evidence type="ECO:0000313" key="6">
    <source>
        <dbReference type="EMBL" id="KXF75619.1"/>
    </source>
</evidence>
<keyword evidence="3" id="KW-0238">DNA-binding</keyword>
<evidence type="ECO:0000256" key="1">
    <source>
        <dbReference type="ARBA" id="ARBA00009437"/>
    </source>
</evidence>
<dbReference type="GO" id="GO:0043565">
    <property type="term" value="F:sequence-specific DNA binding"/>
    <property type="evidence" value="ECO:0007669"/>
    <property type="project" value="TreeGrafter"/>
</dbReference>
<reference evidence="6 7" key="1">
    <citation type="submission" date="2015-11" db="EMBL/GenBank/DDBJ databases">
        <title>Draft genome sequence of Paramesorhizobium deserti A-3-E, a strain highly resistant to diverse beta-lactam antibiotics.</title>
        <authorList>
            <person name="Lv R."/>
            <person name="Yang X."/>
            <person name="Fang N."/>
            <person name="Guo J."/>
            <person name="Luo X."/>
            <person name="Peng F."/>
            <person name="Yang R."/>
            <person name="Cui Y."/>
            <person name="Fang C."/>
            <person name="Song Y."/>
        </authorList>
    </citation>
    <scope>NUCLEOTIDE SEQUENCE [LARGE SCALE GENOMIC DNA]</scope>
    <source>
        <strain evidence="6 7">A-3-E</strain>
    </source>
</reference>
<dbReference type="InterPro" id="IPR000847">
    <property type="entry name" value="LysR_HTH_N"/>
</dbReference>
<dbReference type="Pfam" id="PF03466">
    <property type="entry name" value="LysR_substrate"/>
    <property type="match status" value="1"/>
</dbReference>
<dbReference type="CDD" id="cd08422">
    <property type="entry name" value="PBP2_CrgA_like"/>
    <property type="match status" value="1"/>
</dbReference>
<dbReference type="PROSITE" id="PS50931">
    <property type="entry name" value="HTH_LYSR"/>
    <property type="match status" value="1"/>
</dbReference>
<accession>A0A135HQZ1</accession>
<organism evidence="6 7">
    <name type="scientific">Paramesorhizobium deserti</name>
    <dbReference type="NCBI Taxonomy" id="1494590"/>
    <lineage>
        <taxon>Bacteria</taxon>
        <taxon>Pseudomonadati</taxon>
        <taxon>Pseudomonadota</taxon>
        <taxon>Alphaproteobacteria</taxon>
        <taxon>Hyphomicrobiales</taxon>
        <taxon>Phyllobacteriaceae</taxon>
        <taxon>Paramesorhizobium</taxon>
    </lineage>
</organism>
<keyword evidence="2" id="KW-0805">Transcription regulation</keyword>
<evidence type="ECO:0000256" key="3">
    <source>
        <dbReference type="ARBA" id="ARBA00023125"/>
    </source>
</evidence>
<protein>
    <submittedName>
        <fullName evidence="6">Transcriptional regulator</fullName>
    </submittedName>
</protein>
<dbReference type="OrthoDB" id="9786526at2"/>